<keyword evidence="3" id="KW-0479">Metal-binding</keyword>
<dbReference type="Gene3D" id="3.10.450.350">
    <property type="match status" value="1"/>
</dbReference>
<evidence type="ECO:0000256" key="7">
    <source>
        <dbReference type="SAM" id="Phobius"/>
    </source>
</evidence>
<dbReference type="PANTHER" id="PTHR21666">
    <property type="entry name" value="PEPTIDASE-RELATED"/>
    <property type="match status" value="1"/>
</dbReference>
<keyword evidence="10" id="KW-1185">Reference proteome</keyword>
<sequence length="666" mass="70003">MNQGGRAPRGELPILHRSPSRGALVAPVDGAVLVDGVTPLDRRRLNLRWLCASSLIATCGAALMGAALRMSVDTDLAPARPTFRQGAAQVAEGQGVVGRRGDRLVRHQLVASDREEFSAPVAYQAGAREIIRTQPFVRLVTSLSSGDEVDGQIPPFDPTRQLAADGQVVPVSDEPEDDPSGTTVTITRSDLASAPVPEDAPGLTDEDVAALVAAQAQVARETGPRIAVPFAPQRLLSQILVAAPDGDGDGAGTAAGADDGRDPFHAIEVRVVPENITTLAETEPASGVSLTETRDVVLKRGETLADALAANGAEPARAKAILAALSEHARTGLAEGQHVDLLLIRSRAGETARRIARVTLYGAGGVEEIAAERDSGGFVAVAPPSAQVAAARSGDEGADGSGASLYKSIYEAVLRNGLPGILAERIVGIFAFGLDMQHRITPSDRLEVLFSPSEKAGGPPEVRYVALTLDGVKHRAYRFEAPDTGAASFFSETGSSLRKFLMRMPIADGRITSPFGTRVHPILHYARFHNGVDWANKAGTPIMATGDGTVAYAGPRGGYGNRIEIHHANGYVTAYNHLQRLAHGVQVGATVHQGQVIAFMGSTGLSTGPHVHYEVSVNGRFLDPMTIRLPDSQGVSARLMTAFERQVAATNAIRHRGGMVVSALPL</sequence>
<evidence type="ECO:0000256" key="6">
    <source>
        <dbReference type="ARBA" id="ARBA00023049"/>
    </source>
</evidence>
<name>A0ABU7TX50_9HYPH</name>
<proteinExistence type="predicted"/>
<keyword evidence="2" id="KW-0645">Protease</keyword>
<dbReference type="InterPro" id="IPR016047">
    <property type="entry name" value="M23ase_b-sheet_dom"/>
</dbReference>
<feature type="transmembrane region" description="Helical" evidence="7">
    <location>
        <begin position="49"/>
        <end position="68"/>
    </location>
</feature>
<evidence type="ECO:0000259" key="8">
    <source>
        <dbReference type="Pfam" id="PF01551"/>
    </source>
</evidence>
<evidence type="ECO:0000256" key="3">
    <source>
        <dbReference type="ARBA" id="ARBA00022723"/>
    </source>
</evidence>
<dbReference type="Pfam" id="PF01551">
    <property type="entry name" value="Peptidase_M23"/>
    <property type="match status" value="1"/>
</dbReference>
<dbReference type="PANTHER" id="PTHR21666:SF288">
    <property type="entry name" value="CELL DIVISION PROTEIN YTFB"/>
    <property type="match status" value="1"/>
</dbReference>
<keyword evidence="4" id="KW-0378">Hydrolase</keyword>
<keyword evidence="5" id="KW-0862">Zinc</keyword>
<dbReference type="SUPFAM" id="SSF51261">
    <property type="entry name" value="Duplicated hybrid motif"/>
    <property type="match status" value="1"/>
</dbReference>
<dbReference type="InterPro" id="IPR011055">
    <property type="entry name" value="Dup_hybrid_motif"/>
</dbReference>
<dbReference type="EMBL" id="MLCA01000016">
    <property type="protein sequence ID" value="MEE7494530.1"/>
    <property type="molecule type" value="Genomic_DNA"/>
</dbReference>
<evidence type="ECO:0000256" key="2">
    <source>
        <dbReference type="ARBA" id="ARBA00022670"/>
    </source>
</evidence>
<protein>
    <submittedName>
        <fullName evidence="9">Peptidase M23</fullName>
    </submittedName>
</protein>
<comment type="cofactor">
    <cofactor evidence="1">
        <name>Zn(2+)</name>
        <dbReference type="ChEBI" id="CHEBI:29105"/>
    </cofactor>
</comment>
<keyword evidence="6" id="KW-0482">Metalloprotease</keyword>
<feature type="domain" description="M23ase beta-sheet core" evidence="8">
    <location>
        <begin position="527"/>
        <end position="624"/>
    </location>
</feature>
<reference evidence="9 10" key="1">
    <citation type="journal article" date="2012" name="Genet. Mol. Biol.">
        <title>Analysis of 16S rRNA and mxaF genes revealing insights into Methylobacterium niche-specific plant association.</title>
        <authorList>
            <person name="Dourado M.N."/>
            <person name="Andreote F.D."/>
            <person name="Dini-Andreote F."/>
            <person name="Conti R."/>
            <person name="Araujo J.M."/>
            <person name="Araujo W.L."/>
        </authorList>
    </citation>
    <scope>NUCLEOTIDE SEQUENCE [LARGE SCALE GENOMIC DNA]</scope>
    <source>
        <strain evidence="9 10">TC3-10</strain>
    </source>
</reference>
<evidence type="ECO:0000256" key="5">
    <source>
        <dbReference type="ARBA" id="ARBA00022833"/>
    </source>
</evidence>
<keyword evidence="7" id="KW-1133">Transmembrane helix</keyword>
<keyword evidence="7" id="KW-0472">Membrane</keyword>
<evidence type="ECO:0000256" key="1">
    <source>
        <dbReference type="ARBA" id="ARBA00001947"/>
    </source>
</evidence>
<comment type="caution">
    <text evidence="9">The sequence shown here is derived from an EMBL/GenBank/DDBJ whole genome shotgun (WGS) entry which is preliminary data.</text>
</comment>
<dbReference type="Proteomes" id="UP001355206">
    <property type="component" value="Unassembled WGS sequence"/>
</dbReference>
<dbReference type="CDD" id="cd12797">
    <property type="entry name" value="M23_peptidase"/>
    <property type="match status" value="1"/>
</dbReference>
<dbReference type="RefSeq" id="WP_331304496.1">
    <property type="nucleotide sequence ID" value="NZ_MLCA01000016.1"/>
</dbReference>
<evidence type="ECO:0000256" key="4">
    <source>
        <dbReference type="ARBA" id="ARBA00022801"/>
    </source>
</evidence>
<dbReference type="Gene3D" id="2.70.70.10">
    <property type="entry name" value="Glucose Permease (Domain IIA)"/>
    <property type="match status" value="1"/>
</dbReference>
<organism evidence="9 10">
    <name type="scientific">Methylobacterium oryzae</name>
    <dbReference type="NCBI Taxonomy" id="334852"/>
    <lineage>
        <taxon>Bacteria</taxon>
        <taxon>Pseudomonadati</taxon>
        <taxon>Pseudomonadota</taxon>
        <taxon>Alphaproteobacteria</taxon>
        <taxon>Hyphomicrobiales</taxon>
        <taxon>Methylobacteriaceae</taxon>
        <taxon>Methylobacterium</taxon>
    </lineage>
</organism>
<evidence type="ECO:0000313" key="9">
    <source>
        <dbReference type="EMBL" id="MEE7494530.1"/>
    </source>
</evidence>
<accession>A0ABU7TX50</accession>
<evidence type="ECO:0000313" key="10">
    <source>
        <dbReference type="Proteomes" id="UP001355206"/>
    </source>
</evidence>
<gene>
    <name evidence="9" type="ORF">MOTC310_30560</name>
</gene>
<dbReference type="InterPro" id="IPR050570">
    <property type="entry name" value="Cell_wall_metabolism_enzyme"/>
</dbReference>
<keyword evidence="7" id="KW-0812">Transmembrane</keyword>